<keyword evidence="4" id="KW-1185">Reference proteome</keyword>
<dbReference type="Proteomes" id="UP000606974">
    <property type="component" value="Unassembled WGS sequence"/>
</dbReference>
<dbReference type="InterPro" id="IPR013766">
    <property type="entry name" value="Thioredoxin_domain"/>
</dbReference>
<name>A0A8H7AS13_9EURO</name>
<evidence type="ECO:0000259" key="2">
    <source>
        <dbReference type="Pfam" id="PF00085"/>
    </source>
</evidence>
<gene>
    <name evidence="3" type="ORF">GJ744_000068</name>
</gene>
<evidence type="ECO:0000313" key="3">
    <source>
        <dbReference type="EMBL" id="KAF7514298.1"/>
    </source>
</evidence>
<protein>
    <recommendedName>
        <fullName evidence="2">Thioredoxin domain-containing protein</fullName>
    </recommendedName>
</protein>
<reference evidence="3" key="1">
    <citation type="submission" date="2020-02" db="EMBL/GenBank/DDBJ databases">
        <authorList>
            <person name="Palmer J.M."/>
        </authorList>
    </citation>
    <scope>NUCLEOTIDE SEQUENCE</scope>
    <source>
        <strain evidence="3">EPUS1.4</strain>
        <tissue evidence="3">Thallus</tissue>
    </source>
</reference>
<dbReference type="EMBL" id="JAACFV010000001">
    <property type="protein sequence ID" value="KAF7514298.1"/>
    <property type="molecule type" value="Genomic_DNA"/>
</dbReference>
<proteinExistence type="predicted"/>
<dbReference type="OrthoDB" id="10257948at2759"/>
<evidence type="ECO:0000256" key="1">
    <source>
        <dbReference type="SAM" id="MobiDB-lite"/>
    </source>
</evidence>
<comment type="caution">
    <text evidence="3">The sequence shown here is derived from an EMBL/GenBank/DDBJ whole genome shotgun (WGS) entry which is preliminary data.</text>
</comment>
<feature type="compositionally biased region" description="Low complexity" evidence="1">
    <location>
        <begin position="25"/>
        <end position="45"/>
    </location>
</feature>
<feature type="region of interest" description="Disordered" evidence="1">
    <location>
        <begin position="1"/>
        <end position="52"/>
    </location>
</feature>
<dbReference type="PANTHER" id="PTHR21148">
    <property type="entry name" value="THIOREDOXIN DOMAIN-CONTAINING PROTEIN 9"/>
    <property type="match status" value="1"/>
</dbReference>
<evidence type="ECO:0000313" key="4">
    <source>
        <dbReference type="Proteomes" id="UP000606974"/>
    </source>
</evidence>
<dbReference type="SUPFAM" id="SSF52833">
    <property type="entry name" value="Thioredoxin-like"/>
    <property type="match status" value="1"/>
</dbReference>
<feature type="domain" description="Thioredoxin" evidence="2">
    <location>
        <begin position="124"/>
        <end position="197"/>
    </location>
</feature>
<dbReference type="AlphaFoldDB" id="A0A8H7AS13"/>
<dbReference type="Pfam" id="PF00085">
    <property type="entry name" value="Thioredoxin"/>
    <property type="match status" value="1"/>
</dbReference>
<organism evidence="3 4">
    <name type="scientific">Endocarpon pusillum</name>
    <dbReference type="NCBI Taxonomy" id="364733"/>
    <lineage>
        <taxon>Eukaryota</taxon>
        <taxon>Fungi</taxon>
        <taxon>Dikarya</taxon>
        <taxon>Ascomycota</taxon>
        <taxon>Pezizomycotina</taxon>
        <taxon>Eurotiomycetes</taxon>
        <taxon>Chaetothyriomycetidae</taxon>
        <taxon>Verrucariales</taxon>
        <taxon>Verrucariaceae</taxon>
        <taxon>Endocarpon</taxon>
    </lineage>
</organism>
<dbReference type="InterPro" id="IPR036249">
    <property type="entry name" value="Thioredoxin-like_sf"/>
</dbReference>
<feature type="compositionally biased region" description="Basic and acidic residues" evidence="1">
    <location>
        <begin position="1"/>
        <end position="18"/>
    </location>
</feature>
<accession>A0A8H7AS13</accession>
<sequence length="218" mass="23461">MSHMPAPDHQKPKQDHSVSKLSSHPPTTTAPATRIPDTSPSPSEATSEEDAENILTALETDDDPTSYPAHLRESRAQALASELQHARRYHHAAAAAAAASNHPEGKPLLAALTGDESVLKFTTQHPTCLVHFSHPDFARCRVMDRHLTRLVPRHAEETRFATVDVRDAPFVVERLGVRVLPCLVGFRDGVAVGRIVGFEGVFLGGGGQGGRGGCYQGD</sequence>
<dbReference type="Gene3D" id="3.40.30.10">
    <property type="entry name" value="Glutaredoxin"/>
    <property type="match status" value="1"/>
</dbReference>